<dbReference type="PIRSF" id="PIRSF019574">
    <property type="entry name" value="Periplasmic_polyamine_BP"/>
    <property type="match status" value="1"/>
</dbReference>
<dbReference type="PANTHER" id="PTHR30222">
    <property type="entry name" value="SPERMIDINE/PUTRESCINE-BINDING PERIPLASMIC PROTEIN"/>
    <property type="match status" value="1"/>
</dbReference>
<dbReference type="Gene3D" id="3.40.190.10">
    <property type="entry name" value="Periplasmic binding protein-like II"/>
    <property type="match status" value="2"/>
</dbReference>
<keyword evidence="3 6" id="KW-0732">Signal</keyword>
<comment type="function">
    <text evidence="5">Required for the activity of the bacterial periplasmic transport system of putrescine.</text>
</comment>
<comment type="caution">
    <text evidence="7">The sequence shown here is derived from an EMBL/GenBank/DDBJ whole genome shotgun (WGS) entry which is preliminary data.</text>
</comment>
<dbReference type="EMBL" id="JBEPMN010000006">
    <property type="protein sequence ID" value="MET3661653.1"/>
    <property type="molecule type" value="Genomic_DNA"/>
</dbReference>
<dbReference type="InterPro" id="IPR001188">
    <property type="entry name" value="Sperm_putr-bd"/>
</dbReference>
<proteinExistence type="inferred from homology"/>
<protein>
    <recommendedName>
        <fullName evidence="5">Putrescine-binding periplasmic protein</fullName>
    </recommendedName>
</protein>
<reference evidence="7 8" key="1">
    <citation type="submission" date="2024-06" db="EMBL/GenBank/DDBJ databases">
        <title>Genomic Encyclopedia of Type Strains, Phase IV (KMG-IV): sequencing the most valuable type-strain genomes for metagenomic binning, comparative biology and taxonomic classification.</title>
        <authorList>
            <person name="Goeker M."/>
        </authorList>
    </citation>
    <scope>NUCLEOTIDE SEQUENCE [LARGE SCALE GENOMIC DNA]</scope>
    <source>
        <strain evidence="7 8">DSM 19730</strain>
    </source>
</reference>
<keyword evidence="8" id="KW-1185">Reference proteome</keyword>
<dbReference type="CDD" id="cd13659">
    <property type="entry name" value="PBP2_PotF"/>
    <property type="match status" value="1"/>
</dbReference>
<evidence type="ECO:0000313" key="8">
    <source>
        <dbReference type="Proteomes" id="UP001549143"/>
    </source>
</evidence>
<name>A0ABV2KNT1_9HYPH</name>
<dbReference type="PANTHER" id="PTHR30222:SF12">
    <property type="entry name" value="NORSPERMIDINE SENSOR"/>
    <property type="match status" value="1"/>
</dbReference>
<dbReference type="SUPFAM" id="SSF53850">
    <property type="entry name" value="Periplasmic binding protein-like II"/>
    <property type="match status" value="1"/>
</dbReference>
<organism evidence="7 8">
    <name type="scientific">Aquamicrobium ahrensii</name>
    <dbReference type="NCBI Taxonomy" id="469551"/>
    <lineage>
        <taxon>Bacteria</taxon>
        <taxon>Pseudomonadati</taxon>
        <taxon>Pseudomonadota</taxon>
        <taxon>Alphaproteobacteria</taxon>
        <taxon>Hyphomicrobiales</taxon>
        <taxon>Phyllobacteriaceae</taxon>
        <taxon>Aquamicrobium</taxon>
    </lineage>
</organism>
<sequence length="365" mass="40664">MQRKTSLLLATTVLASAFAFAAGAQERVVNVYNWSDYIDSSIIDDFTKETGIKVVYDVYDSNEILETKLLAGGSGYDVVVPTSSFLARQIEAGVYQKLDKSKLPNLENMWDMVSERTVVFDPGNEYSINYMWGTVGIGYNVARIKEVLGVDEIDSWAAVFDPEQAAKLKDCGINFLDSPTDMIPVTLAYLGLDPDSHEPDDIAKAEEALLKVRPFVRKFHSSEFINGLANGDICIAVGWSGDVFQARDRAEEADNGVELNYVIPKEGTQMWFDQMAIPADAPHPAEAHEFLNYMMKPEVIAKSSNYVYYANGNKASQEFLDEGVHDDPAVYPPDDVMAKLFVNTPLDSRTQRLFTRTWTKVVTGQ</sequence>
<evidence type="ECO:0000256" key="5">
    <source>
        <dbReference type="PIRNR" id="PIRNR019574"/>
    </source>
</evidence>
<keyword evidence="4 5" id="KW-0574">Periplasm</keyword>
<feature type="chain" id="PRO_5047301094" description="Putrescine-binding periplasmic protein" evidence="6">
    <location>
        <begin position="22"/>
        <end position="365"/>
    </location>
</feature>
<evidence type="ECO:0000313" key="7">
    <source>
        <dbReference type="EMBL" id="MET3661653.1"/>
    </source>
</evidence>
<evidence type="ECO:0000256" key="6">
    <source>
        <dbReference type="SAM" id="SignalP"/>
    </source>
</evidence>
<dbReference type="Proteomes" id="UP001549143">
    <property type="component" value="Unassembled WGS sequence"/>
</dbReference>
<evidence type="ECO:0000256" key="4">
    <source>
        <dbReference type="ARBA" id="ARBA00022764"/>
    </source>
</evidence>
<comment type="similarity">
    <text evidence="5">Belongs to the bacterial solute-binding protein PotD/PotF family.</text>
</comment>
<accession>A0ABV2KNT1</accession>
<dbReference type="RefSeq" id="WP_354151531.1">
    <property type="nucleotide sequence ID" value="NZ_JBEPMN010000006.1"/>
</dbReference>
<feature type="signal peptide" evidence="6">
    <location>
        <begin position="1"/>
        <end position="21"/>
    </location>
</feature>
<comment type="subcellular location">
    <subcellularLocation>
        <location evidence="1 5">Periplasm</location>
    </subcellularLocation>
</comment>
<evidence type="ECO:0000256" key="2">
    <source>
        <dbReference type="ARBA" id="ARBA00022448"/>
    </source>
</evidence>
<evidence type="ECO:0000256" key="3">
    <source>
        <dbReference type="ARBA" id="ARBA00022729"/>
    </source>
</evidence>
<dbReference type="InterPro" id="IPR006059">
    <property type="entry name" value="SBP"/>
</dbReference>
<evidence type="ECO:0000256" key="1">
    <source>
        <dbReference type="ARBA" id="ARBA00004418"/>
    </source>
</evidence>
<gene>
    <name evidence="7" type="ORF">ABID44_001981</name>
</gene>
<dbReference type="Pfam" id="PF13416">
    <property type="entry name" value="SBP_bac_8"/>
    <property type="match status" value="1"/>
</dbReference>
<dbReference type="PRINTS" id="PR00909">
    <property type="entry name" value="SPERMDNBNDNG"/>
</dbReference>
<keyword evidence="2 5" id="KW-0813">Transport</keyword>